<evidence type="ECO:0000313" key="3">
    <source>
        <dbReference type="EMBL" id="PMB27575.1"/>
    </source>
</evidence>
<keyword evidence="2" id="KW-0472">Membrane</keyword>
<dbReference type="AlphaFoldDB" id="A0A2N6LP85"/>
<feature type="region of interest" description="Disordered" evidence="1">
    <location>
        <begin position="1"/>
        <end position="54"/>
    </location>
</feature>
<feature type="compositionally biased region" description="Polar residues" evidence="1">
    <location>
        <begin position="208"/>
        <end position="235"/>
    </location>
</feature>
<evidence type="ECO:0000256" key="1">
    <source>
        <dbReference type="SAM" id="MobiDB-lite"/>
    </source>
</evidence>
<dbReference type="RefSeq" id="WP_102180102.1">
    <property type="nucleotide sequence ID" value="NZ_NMQE01000028.1"/>
</dbReference>
<dbReference type="EMBL" id="NMQE01000028">
    <property type="protein sequence ID" value="PMB27575.1"/>
    <property type="molecule type" value="Genomic_DNA"/>
</dbReference>
<dbReference type="Proteomes" id="UP000235081">
    <property type="component" value="Unassembled WGS sequence"/>
</dbReference>
<evidence type="ECO:0000256" key="2">
    <source>
        <dbReference type="SAM" id="Phobius"/>
    </source>
</evidence>
<feature type="region of interest" description="Disordered" evidence="1">
    <location>
        <begin position="196"/>
        <end position="239"/>
    </location>
</feature>
<name>A0A2N6LP85_9CYAN</name>
<accession>A0A2N6LP85</accession>
<feature type="region of interest" description="Disordered" evidence="1">
    <location>
        <begin position="253"/>
        <end position="280"/>
    </location>
</feature>
<evidence type="ECO:0008006" key="5">
    <source>
        <dbReference type="Google" id="ProtNLM"/>
    </source>
</evidence>
<feature type="compositionally biased region" description="Low complexity" evidence="1">
    <location>
        <begin position="196"/>
        <end position="207"/>
    </location>
</feature>
<feature type="region of interest" description="Disordered" evidence="1">
    <location>
        <begin position="70"/>
        <end position="94"/>
    </location>
</feature>
<gene>
    <name evidence="3" type="ORF">CEN46_01155</name>
</gene>
<organism evidence="3 4">
    <name type="scientific">Fischerella thermalis CCMEE 5318</name>
    <dbReference type="NCBI Taxonomy" id="2019666"/>
    <lineage>
        <taxon>Bacteria</taxon>
        <taxon>Bacillati</taxon>
        <taxon>Cyanobacteriota</taxon>
        <taxon>Cyanophyceae</taxon>
        <taxon>Nostocales</taxon>
        <taxon>Hapalosiphonaceae</taxon>
        <taxon>Fischerella</taxon>
    </lineage>
</organism>
<comment type="caution">
    <text evidence="3">The sequence shown here is derived from an EMBL/GenBank/DDBJ whole genome shotgun (WGS) entry which is preliminary data.</text>
</comment>
<feature type="transmembrane region" description="Helical" evidence="2">
    <location>
        <begin position="121"/>
        <end position="142"/>
    </location>
</feature>
<sequence>MSNGVDKQLNESLSRRKNRQVKIEYSIDPSINQGVSKPACFSGDNADESQKISAPREWTEAGFANLLNVKDDSVNDENQVEQEQSTEQQTKDINHNVVAQGELFDDPRSGKTQPTLASNPFAKFGTVGLGFGVIFVIAASVASKIMTAPRVAPSMVKTTPEAKPEVVVAEKQEVETGKYKAQVALDEQAQTIKLLKSSKSSKTSTTKPNSQAKNEVSKQTIPQATSPSSPVQTSHNKQRIPPRELYRYQQAISQPQPTQEPTVNAVPTHIKQSTSPTTDPQQQWLAAANVGSLNLGNNDSVQPTSNTEIQNAISQQTDNQINTLNQNYQYTGKQILVGSRTLGVLETPIVWSGNSNNTEQKYLIRLTQPLKADDNSVSIPGNSYIVVKINNTTTGEFMQLTAISALVNENGGVKEKTIPENTILVLGKKGEALRGKTKKGNTLARDLMASVLSGFSQAAEVYNRQDSEINISGNTTIVTSTDRRNLGAGFAEGSFKEMIRRMQTANQQRLQSMQSQPKVYVIEQGTPVQLFVNQTFSL</sequence>
<reference evidence="3 4" key="1">
    <citation type="submission" date="2017-07" db="EMBL/GenBank/DDBJ databases">
        <title>Genomes of Fischerella (Mastigocladus) sp. strains.</title>
        <authorList>
            <person name="Miller S.R."/>
        </authorList>
    </citation>
    <scope>NUCLEOTIDE SEQUENCE [LARGE SCALE GENOMIC DNA]</scope>
    <source>
        <strain evidence="3 4">CCMEE 5318</strain>
    </source>
</reference>
<keyword evidence="2" id="KW-0812">Transmembrane</keyword>
<evidence type="ECO:0000313" key="4">
    <source>
        <dbReference type="Proteomes" id="UP000235081"/>
    </source>
</evidence>
<keyword evidence="2" id="KW-1133">Transmembrane helix</keyword>
<proteinExistence type="predicted"/>
<feature type="compositionally biased region" description="Polar residues" evidence="1">
    <location>
        <begin position="253"/>
        <end position="262"/>
    </location>
</feature>
<protein>
    <recommendedName>
        <fullName evidence="5">Conjugal transfer protein TrbI</fullName>
    </recommendedName>
</protein>